<dbReference type="AlphaFoldDB" id="A0AAV3Y0C5"/>
<feature type="compositionally biased region" description="Basic and acidic residues" evidence="1">
    <location>
        <begin position="8"/>
        <end position="24"/>
    </location>
</feature>
<evidence type="ECO:0000313" key="3">
    <source>
        <dbReference type="Proteomes" id="UP000735302"/>
    </source>
</evidence>
<keyword evidence="3" id="KW-1185">Reference proteome</keyword>
<gene>
    <name evidence="2" type="ORF">PoB_000264000</name>
</gene>
<feature type="region of interest" description="Disordered" evidence="1">
    <location>
        <begin position="1"/>
        <end position="79"/>
    </location>
</feature>
<protein>
    <submittedName>
        <fullName evidence="2">Uncharacterized protein</fullName>
    </submittedName>
</protein>
<name>A0AAV3Y0C5_9GAST</name>
<sequence length="79" mass="9646">MYGMITASRERFECDTPRASKESLTKMGRGETQWQQKDNEKEVEQQKEDEEEEKQQKKEEEEKRQKKYEEEEAQQKIED</sequence>
<accession>A0AAV3Y0C5</accession>
<feature type="compositionally biased region" description="Basic and acidic residues" evidence="1">
    <location>
        <begin position="37"/>
        <end position="46"/>
    </location>
</feature>
<comment type="caution">
    <text evidence="2">The sequence shown here is derived from an EMBL/GenBank/DDBJ whole genome shotgun (WGS) entry which is preliminary data.</text>
</comment>
<evidence type="ECO:0000313" key="2">
    <source>
        <dbReference type="EMBL" id="GFN76134.1"/>
    </source>
</evidence>
<organism evidence="2 3">
    <name type="scientific">Plakobranchus ocellatus</name>
    <dbReference type="NCBI Taxonomy" id="259542"/>
    <lineage>
        <taxon>Eukaryota</taxon>
        <taxon>Metazoa</taxon>
        <taxon>Spiralia</taxon>
        <taxon>Lophotrochozoa</taxon>
        <taxon>Mollusca</taxon>
        <taxon>Gastropoda</taxon>
        <taxon>Heterobranchia</taxon>
        <taxon>Euthyneura</taxon>
        <taxon>Panpulmonata</taxon>
        <taxon>Sacoglossa</taxon>
        <taxon>Placobranchoidea</taxon>
        <taxon>Plakobranchidae</taxon>
        <taxon>Plakobranchus</taxon>
    </lineage>
</organism>
<dbReference type="EMBL" id="BLXT01000362">
    <property type="protein sequence ID" value="GFN76134.1"/>
    <property type="molecule type" value="Genomic_DNA"/>
</dbReference>
<feature type="compositionally biased region" description="Basic and acidic residues" evidence="1">
    <location>
        <begin position="54"/>
        <end position="79"/>
    </location>
</feature>
<evidence type="ECO:0000256" key="1">
    <source>
        <dbReference type="SAM" id="MobiDB-lite"/>
    </source>
</evidence>
<reference evidence="2 3" key="1">
    <citation type="journal article" date="2021" name="Elife">
        <title>Chloroplast acquisition without the gene transfer in kleptoplastic sea slugs, Plakobranchus ocellatus.</title>
        <authorList>
            <person name="Maeda T."/>
            <person name="Takahashi S."/>
            <person name="Yoshida T."/>
            <person name="Shimamura S."/>
            <person name="Takaki Y."/>
            <person name="Nagai Y."/>
            <person name="Toyoda A."/>
            <person name="Suzuki Y."/>
            <person name="Arimoto A."/>
            <person name="Ishii H."/>
            <person name="Satoh N."/>
            <person name="Nishiyama T."/>
            <person name="Hasebe M."/>
            <person name="Maruyama T."/>
            <person name="Minagawa J."/>
            <person name="Obokata J."/>
            <person name="Shigenobu S."/>
        </authorList>
    </citation>
    <scope>NUCLEOTIDE SEQUENCE [LARGE SCALE GENOMIC DNA]</scope>
</reference>
<proteinExistence type="predicted"/>
<dbReference type="Proteomes" id="UP000735302">
    <property type="component" value="Unassembled WGS sequence"/>
</dbReference>